<evidence type="ECO:0000259" key="1">
    <source>
        <dbReference type="Pfam" id="PF13166"/>
    </source>
</evidence>
<comment type="caution">
    <text evidence="2">The sequence shown here is derived from an EMBL/GenBank/DDBJ whole genome shotgun (WGS) entry which is preliminary data.</text>
</comment>
<organism evidence="2 3">
    <name type="scientific">Peribacillus frigoritolerans</name>
    <dbReference type="NCBI Taxonomy" id="450367"/>
    <lineage>
        <taxon>Bacteria</taxon>
        <taxon>Bacillati</taxon>
        <taxon>Bacillota</taxon>
        <taxon>Bacilli</taxon>
        <taxon>Bacillales</taxon>
        <taxon>Bacillaceae</taxon>
        <taxon>Peribacillus</taxon>
    </lineage>
</organism>
<dbReference type="AlphaFoldDB" id="A0A941FG99"/>
<dbReference type="Pfam" id="PF13166">
    <property type="entry name" value="AAA_13"/>
    <property type="match status" value="1"/>
</dbReference>
<reference evidence="2" key="1">
    <citation type="submission" date="2021-04" db="EMBL/GenBank/DDBJ databases">
        <title>Whole genome sequencing of Enterococci isolates from hospitalized patients.</title>
        <authorList>
            <person name="Ogoti B.M."/>
            <person name="Onyambu F.G."/>
        </authorList>
    </citation>
    <scope>NUCLEOTIDE SEQUENCE</scope>
    <source>
        <strain evidence="2">242</strain>
    </source>
</reference>
<protein>
    <submittedName>
        <fullName evidence="2">AAA family ATPase</fullName>
    </submittedName>
</protein>
<sequence>MTFLYFYQLLKGSNSKEDINTEKVVVIDDPISSLDSKCPLYG</sequence>
<gene>
    <name evidence="2" type="ORF">KEH51_05190</name>
</gene>
<name>A0A941FG99_9BACI</name>
<proteinExistence type="predicted"/>
<dbReference type="Proteomes" id="UP000680045">
    <property type="component" value="Unassembled WGS sequence"/>
</dbReference>
<evidence type="ECO:0000313" key="2">
    <source>
        <dbReference type="EMBL" id="MBR8644248.1"/>
    </source>
</evidence>
<feature type="domain" description="Protein CR006 P-loop" evidence="1">
    <location>
        <begin position="2"/>
        <end position="37"/>
    </location>
</feature>
<evidence type="ECO:0000313" key="3">
    <source>
        <dbReference type="Proteomes" id="UP000680045"/>
    </source>
</evidence>
<dbReference type="EMBL" id="JAGTPW010000006">
    <property type="protein sequence ID" value="MBR8644248.1"/>
    <property type="molecule type" value="Genomic_DNA"/>
</dbReference>
<accession>A0A941FG99</accession>
<dbReference type="InterPro" id="IPR026866">
    <property type="entry name" value="CR006_AAA"/>
</dbReference>